<gene>
    <name evidence="1" type="ORF">RhiirA5_495542</name>
</gene>
<name>A0A2I1DX90_9GLOM</name>
<evidence type="ECO:0000313" key="1">
    <source>
        <dbReference type="EMBL" id="PKC14255.1"/>
    </source>
</evidence>
<proteinExistence type="predicted"/>
<dbReference type="VEuPathDB" id="FungiDB:RhiirA1_532694"/>
<evidence type="ECO:0000313" key="2">
    <source>
        <dbReference type="Proteomes" id="UP000232722"/>
    </source>
</evidence>
<dbReference type="VEuPathDB" id="FungiDB:RhiirFUN_003508"/>
<dbReference type="VEuPathDB" id="FungiDB:FUN_021664"/>
<dbReference type="EMBL" id="LLXJ01000145">
    <property type="protein sequence ID" value="PKC14255.1"/>
    <property type="molecule type" value="Genomic_DNA"/>
</dbReference>
<dbReference type="Proteomes" id="UP000232722">
    <property type="component" value="Unassembled WGS sequence"/>
</dbReference>
<comment type="caution">
    <text evidence="1">The sequence shown here is derived from an EMBL/GenBank/DDBJ whole genome shotgun (WGS) entry which is preliminary data.</text>
</comment>
<reference evidence="1 2" key="1">
    <citation type="submission" date="2016-04" db="EMBL/GenBank/DDBJ databases">
        <title>Genome analyses suggest a sexual origin of heterokaryosis in a supposedly ancient asexual fungus.</title>
        <authorList>
            <person name="Ropars J."/>
            <person name="Sedzielewska K."/>
            <person name="Noel J."/>
            <person name="Charron P."/>
            <person name="Farinelli L."/>
            <person name="Marton T."/>
            <person name="Kruger M."/>
            <person name="Pelin A."/>
            <person name="Brachmann A."/>
            <person name="Corradi N."/>
        </authorList>
    </citation>
    <scope>NUCLEOTIDE SEQUENCE [LARGE SCALE GENOMIC DNA]</scope>
    <source>
        <strain evidence="1 2">A5</strain>
    </source>
</reference>
<dbReference type="AlphaFoldDB" id="A0A2I1DX90"/>
<dbReference type="OrthoDB" id="2440371at2759"/>
<sequence>MNTINSGFAVTKLSASTPFSNGWRYLDGFWVDQFLKTAELQLDNEIFVFFKRKGSTNSGGGIGYVPSLGIIEECEGKRKRNAAEEKENNLPQTKMKPSEVISLPTIVNNILPNLTYLNLRNKSNSCTESTELRFPDEIVNWAGFEQGVLALQPELTATWCFSWFGNAKQWVLPNKDIIVLYEQEKEVKKDHMFVLIMLQYLVP</sequence>
<accession>A0A2I1DX90</accession>
<reference evidence="1 2" key="2">
    <citation type="submission" date="2017-09" db="EMBL/GenBank/DDBJ databases">
        <title>Extensive intraspecific genome diversity in a model arbuscular mycorrhizal fungus.</title>
        <authorList>
            <person name="Chen E.C."/>
            <person name="Morin E."/>
            <person name="Beaudet D."/>
            <person name="Noel J."/>
            <person name="Ndikumana S."/>
            <person name="Charron P."/>
            <person name="St-Onge C."/>
            <person name="Giorgi J."/>
            <person name="Grigoriev I.V."/>
            <person name="Roux C."/>
            <person name="Martin F.M."/>
            <person name="Corradi N."/>
        </authorList>
    </citation>
    <scope>NUCLEOTIDE SEQUENCE [LARGE SCALE GENOMIC DNA]</scope>
    <source>
        <strain evidence="1 2">A5</strain>
    </source>
</reference>
<protein>
    <submittedName>
        <fullName evidence="1">Uncharacterized protein</fullName>
    </submittedName>
</protein>
<organism evidence="1 2">
    <name type="scientific">Rhizophagus irregularis</name>
    <dbReference type="NCBI Taxonomy" id="588596"/>
    <lineage>
        <taxon>Eukaryota</taxon>
        <taxon>Fungi</taxon>
        <taxon>Fungi incertae sedis</taxon>
        <taxon>Mucoromycota</taxon>
        <taxon>Glomeromycotina</taxon>
        <taxon>Glomeromycetes</taxon>
        <taxon>Glomerales</taxon>
        <taxon>Glomeraceae</taxon>
        <taxon>Rhizophagus</taxon>
    </lineage>
</organism>